<dbReference type="Gene3D" id="2.60.40.3330">
    <property type="match status" value="1"/>
</dbReference>
<protein>
    <submittedName>
        <fullName evidence="1">Uncharacterized protein</fullName>
    </submittedName>
</protein>
<dbReference type="Pfam" id="PF05075">
    <property type="entry name" value="DUF684"/>
    <property type="match status" value="1"/>
</dbReference>
<dbReference type="InterPro" id="IPR038479">
    <property type="entry name" value="Transthyretin-like_sf"/>
</dbReference>
<reference evidence="2" key="1">
    <citation type="journal article" date="2008" name="Nat. Genet.">
        <title>The Pristionchus pacificus genome provides a unique perspective on nematode lifestyle and parasitism.</title>
        <authorList>
            <person name="Dieterich C."/>
            <person name="Clifton S.W."/>
            <person name="Schuster L.N."/>
            <person name="Chinwalla A."/>
            <person name="Delehaunty K."/>
            <person name="Dinkelacker I."/>
            <person name="Fulton L."/>
            <person name="Fulton R."/>
            <person name="Godfrey J."/>
            <person name="Minx P."/>
            <person name="Mitreva M."/>
            <person name="Roeseler W."/>
            <person name="Tian H."/>
            <person name="Witte H."/>
            <person name="Yang S.P."/>
            <person name="Wilson R.K."/>
            <person name="Sommer R.J."/>
        </authorList>
    </citation>
    <scope>NUCLEOTIDE SEQUENCE [LARGE SCALE GENOMIC DNA]</scope>
    <source>
        <strain evidence="2">PS312</strain>
    </source>
</reference>
<accession>A0A2A6CWZ7</accession>
<keyword evidence="2" id="KW-1185">Reference proteome</keyword>
<dbReference type="PANTHER" id="PTHR21479:SF22">
    <property type="entry name" value="PROTEIN CBG07241"/>
    <property type="match status" value="1"/>
</dbReference>
<gene>
    <name evidence="1" type="primary">WBGene00274887</name>
</gene>
<accession>A0A8R1YRA6</accession>
<dbReference type="Proteomes" id="UP000005239">
    <property type="component" value="Unassembled WGS sequence"/>
</dbReference>
<evidence type="ECO:0000313" key="2">
    <source>
        <dbReference type="Proteomes" id="UP000005239"/>
    </source>
</evidence>
<sequence length="556" mass="62844">MKLALLLSVLVPAYLCNISVKVNVHGNLTCSKPFNYIVTLWEEDQFANDFVGEDSGKESKKRAAFEVRGEAEDSWFESYVELLMTIEHSCGQEHACVCKKFDPANDDVDVSLNINLSKTKLKKCDACKESKKRRESMGAQEQPRSGWVGTTVVNTVFSVLEVAAVAGVGVACPPLAPVVGGCLAIGGNLVGQAVTKAVEGDQALGYAQGIYKEQLQDLRNELNNNGWLLEENKEMLKDIKGIILSSAEENREMMRDMKKSLIKDTQVPINMLWNHMKSASSSMSNYSVDLFLNYYQNNEPKRVFEEFLVKLKHTHTNPISSAMEKNVYLSKHIRTHYTRLLSEMVVKVIAIEGFHQGLTIATKKGSTEYKKDFSAHMESMIAQLKNFFINYELPKDKYWPKLVKDAVYENNNGTFLQFTSSIALRMNIVYDPLPDSVVQHEESPLMIKDINEETSVYAIVLRSENYRSINESDKVRLDTAYLAHYLWSPNDGDTWGNLGKAFKYIFNDEKIRPHGFVACGVPGKIEQRLTNDTATIFTEKQQSTMDNPFYFGLSWP</sequence>
<evidence type="ECO:0000313" key="1">
    <source>
        <dbReference type="EnsemblMetazoa" id="PPA36518.1"/>
    </source>
</evidence>
<dbReference type="PANTHER" id="PTHR21479">
    <property type="match status" value="1"/>
</dbReference>
<reference evidence="1" key="2">
    <citation type="submission" date="2022-06" db="UniProtKB">
        <authorList>
            <consortium name="EnsemblMetazoa"/>
        </authorList>
    </citation>
    <scope>IDENTIFICATION</scope>
    <source>
        <strain evidence="1">PS312</strain>
    </source>
</reference>
<organism evidence="1 2">
    <name type="scientific">Pristionchus pacificus</name>
    <name type="common">Parasitic nematode worm</name>
    <dbReference type="NCBI Taxonomy" id="54126"/>
    <lineage>
        <taxon>Eukaryota</taxon>
        <taxon>Metazoa</taxon>
        <taxon>Ecdysozoa</taxon>
        <taxon>Nematoda</taxon>
        <taxon>Chromadorea</taxon>
        <taxon>Rhabditida</taxon>
        <taxon>Rhabditina</taxon>
        <taxon>Diplogasteromorpha</taxon>
        <taxon>Diplogasteroidea</taxon>
        <taxon>Neodiplogasteridae</taxon>
        <taxon>Pristionchus</taxon>
    </lineage>
</organism>
<dbReference type="AlphaFoldDB" id="A0A2A6CWZ7"/>
<dbReference type="EnsemblMetazoa" id="PPA36518.1">
    <property type="protein sequence ID" value="PPA36518.1"/>
    <property type="gene ID" value="WBGene00274887"/>
</dbReference>
<dbReference type="InterPro" id="IPR007767">
    <property type="entry name" value="DUF684"/>
</dbReference>
<proteinExistence type="predicted"/>
<name>A0A2A6CWZ7_PRIPA</name>